<proteinExistence type="predicted"/>
<evidence type="ECO:0000313" key="4">
    <source>
        <dbReference type="Proteomes" id="UP001359308"/>
    </source>
</evidence>
<accession>A0ABZ2F142</accession>
<evidence type="ECO:0000313" key="3">
    <source>
        <dbReference type="EMBL" id="WWF02908.1"/>
    </source>
</evidence>
<keyword evidence="4" id="KW-1185">Reference proteome</keyword>
<dbReference type="Proteomes" id="UP001359308">
    <property type="component" value="Chromosome"/>
</dbReference>
<organism evidence="2 4">
    <name type="scientific">Methylococcus capsulatus</name>
    <dbReference type="NCBI Taxonomy" id="414"/>
    <lineage>
        <taxon>Bacteria</taxon>
        <taxon>Pseudomonadati</taxon>
        <taxon>Pseudomonadota</taxon>
        <taxon>Gammaproteobacteria</taxon>
        <taxon>Methylococcales</taxon>
        <taxon>Methylococcaceae</taxon>
        <taxon>Methylococcus</taxon>
    </lineage>
</organism>
<name>A0ABZ2F142_METCP</name>
<dbReference type="EMBL" id="CP104311">
    <property type="protein sequence ID" value="WWF00756.1"/>
    <property type="molecule type" value="Genomic_DNA"/>
</dbReference>
<dbReference type="RefSeq" id="WP_198321874.1">
    <property type="nucleotide sequence ID" value="NZ_CP104311.1"/>
</dbReference>
<dbReference type="EMBL" id="CP104311">
    <property type="protein sequence ID" value="WWF02908.1"/>
    <property type="molecule type" value="Genomic_DNA"/>
</dbReference>
<gene>
    <name evidence="3" type="ORF">N4J17_04635</name>
    <name evidence="2" type="ORF">N4J17_09700</name>
</gene>
<evidence type="ECO:0000313" key="2">
    <source>
        <dbReference type="EMBL" id="WWF00756.1"/>
    </source>
</evidence>
<feature type="region of interest" description="Disordered" evidence="1">
    <location>
        <begin position="1"/>
        <end position="20"/>
    </location>
</feature>
<evidence type="ECO:0000256" key="1">
    <source>
        <dbReference type="SAM" id="MobiDB-lite"/>
    </source>
</evidence>
<reference evidence="2 4" key="1">
    <citation type="submission" date="2022-09" db="EMBL/GenBank/DDBJ databases">
        <authorList>
            <person name="Giprobiosintez L."/>
        </authorList>
    </citation>
    <scope>NUCLEOTIDE SEQUENCE [LARGE SCALE GENOMIC DNA]</scope>
    <source>
        <strain evidence="2">VKPM-B-12549</strain>
        <strain evidence="4">VKPM-B-12549 (GBS-15)</strain>
    </source>
</reference>
<sequence length="50" mass="5613">MAPFTSSARNKRNSPIPWGDIPARPFIGLSDDDKNYIVETIEEHIKAAWG</sequence>
<protein>
    <submittedName>
        <fullName evidence="2">Phage virion morphogenesis protein</fullName>
    </submittedName>
</protein>